<protein>
    <submittedName>
        <fullName evidence="1">Uncharacterized protein</fullName>
    </submittedName>
</protein>
<evidence type="ECO:0000313" key="1">
    <source>
        <dbReference type="EMBL" id="MBU2692848.1"/>
    </source>
</evidence>
<comment type="caution">
    <text evidence="1">The sequence shown here is derived from an EMBL/GenBank/DDBJ whole genome shotgun (WGS) entry which is preliminary data.</text>
</comment>
<evidence type="ECO:0000313" key="2">
    <source>
        <dbReference type="Proteomes" id="UP000777784"/>
    </source>
</evidence>
<dbReference type="EMBL" id="JAHJDP010000102">
    <property type="protein sequence ID" value="MBU2692848.1"/>
    <property type="molecule type" value="Genomic_DNA"/>
</dbReference>
<proteinExistence type="predicted"/>
<name>A0A948S045_UNCEI</name>
<sequence>MKRRVGRPQKPLPLISQKPGPFFQVRAFCDFLNATTPEDRVRFLYRTHLGVTAHFMAQNILKSKGKKTQRNTDENTGEVTLRPPAAWFYRHVPDESLEGYFLEDMWNGADYKGKMLDWAKANFLPARKRQLHRHLTTRQREFQDLFDKIIENKNPHIVSRMFEEWISEVSILMFEKEINGFINKSGFQRGKGEIGFVPILMELKELLLTKGAIGIGKCARRACNRYMVKFRTDVKAYCCPACSRHEKKPSQLKKT</sequence>
<dbReference type="AlphaFoldDB" id="A0A948S045"/>
<dbReference type="Proteomes" id="UP000777784">
    <property type="component" value="Unassembled WGS sequence"/>
</dbReference>
<gene>
    <name evidence="1" type="ORF">KJ970_18165</name>
</gene>
<accession>A0A948S045</accession>
<reference evidence="1" key="1">
    <citation type="submission" date="2021-05" db="EMBL/GenBank/DDBJ databases">
        <title>Energy efficiency and biological interactions define the core microbiome of deep oligotrophic groundwater.</title>
        <authorList>
            <person name="Mehrshad M."/>
            <person name="Lopez-Fernandez M."/>
            <person name="Bell E."/>
            <person name="Bernier-Latmani R."/>
            <person name="Bertilsson S."/>
            <person name="Dopson M."/>
        </authorList>
    </citation>
    <scope>NUCLEOTIDE SEQUENCE</scope>
    <source>
        <strain evidence="1">Modern_marine.mb.64</strain>
    </source>
</reference>
<organism evidence="1 2">
    <name type="scientific">Eiseniibacteriota bacterium</name>
    <dbReference type="NCBI Taxonomy" id="2212470"/>
    <lineage>
        <taxon>Bacteria</taxon>
        <taxon>Candidatus Eiseniibacteriota</taxon>
    </lineage>
</organism>